<feature type="compositionally biased region" description="Low complexity" evidence="1">
    <location>
        <begin position="163"/>
        <end position="172"/>
    </location>
</feature>
<evidence type="ECO:0000256" key="1">
    <source>
        <dbReference type="SAM" id="MobiDB-lite"/>
    </source>
</evidence>
<evidence type="ECO:0000313" key="2">
    <source>
        <dbReference type="EMBL" id="EFJ15844.1"/>
    </source>
</evidence>
<dbReference type="KEGG" id="smo:SELMODRAFT_422420"/>
<reference evidence="2 3" key="1">
    <citation type="journal article" date="2011" name="Science">
        <title>The Selaginella genome identifies genetic changes associated with the evolution of vascular plants.</title>
        <authorList>
            <person name="Banks J.A."/>
            <person name="Nishiyama T."/>
            <person name="Hasebe M."/>
            <person name="Bowman J.L."/>
            <person name="Gribskov M."/>
            <person name="dePamphilis C."/>
            <person name="Albert V.A."/>
            <person name="Aono N."/>
            <person name="Aoyama T."/>
            <person name="Ambrose B.A."/>
            <person name="Ashton N.W."/>
            <person name="Axtell M.J."/>
            <person name="Barker E."/>
            <person name="Barker M.S."/>
            <person name="Bennetzen J.L."/>
            <person name="Bonawitz N.D."/>
            <person name="Chapple C."/>
            <person name="Cheng C."/>
            <person name="Correa L.G."/>
            <person name="Dacre M."/>
            <person name="DeBarry J."/>
            <person name="Dreyer I."/>
            <person name="Elias M."/>
            <person name="Engstrom E.M."/>
            <person name="Estelle M."/>
            <person name="Feng L."/>
            <person name="Finet C."/>
            <person name="Floyd S.K."/>
            <person name="Frommer W.B."/>
            <person name="Fujita T."/>
            <person name="Gramzow L."/>
            <person name="Gutensohn M."/>
            <person name="Harholt J."/>
            <person name="Hattori M."/>
            <person name="Heyl A."/>
            <person name="Hirai T."/>
            <person name="Hiwatashi Y."/>
            <person name="Ishikawa M."/>
            <person name="Iwata M."/>
            <person name="Karol K.G."/>
            <person name="Koehler B."/>
            <person name="Kolukisaoglu U."/>
            <person name="Kubo M."/>
            <person name="Kurata T."/>
            <person name="Lalonde S."/>
            <person name="Li K."/>
            <person name="Li Y."/>
            <person name="Litt A."/>
            <person name="Lyons E."/>
            <person name="Manning G."/>
            <person name="Maruyama T."/>
            <person name="Michael T.P."/>
            <person name="Mikami K."/>
            <person name="Miyazaki S."/>
            <person name="Morinaga S."/>
            <person name="Murata T."/>
            <person name="Mueller-Roeber B."/>
            <person name="Nelson D.R."/>
            <person name="Obara M."/>
            <person name="Oguri Y."/>
            <person name="Olmstead R.G."/>
            <person name="Onodera N."/>
            <person name="Petersen B.L."/>
            <person name="Pils B."/>
            <person name="Prigge M."/>
            <person name="Rensing S.A."/>
            <person name="Riano-Pachon D.M."/>
            <person name="Roberts A.W."/>
            <person name="Sato Y."/>
            <person name="Scheller H.V."/>
            <person name="Schulz B."/>
            <person name="Schulz C."/>
            <person name="Shakirov E.V."/>
            <person name="Shibagaki N."/>
            <person name="Shinohara N."/>
            <person name="Shippen D.E."/>
            <person name="Soerensen I."/>
            <person name="Sotooka R."/>
            <person name="Sugimoto N."/>
            <person name="Sugita M."/>
            <person name="Sumikawa N."/>
            <person name="Tanurdzic M."/>
            <person name="Theissen G."/>
            <person name="Ulvskov P."/>
            <person name="Wakazuki S."/>
            <person name="Weng J.K."/>
            <person name="Willats W.W."/>
            <person name="Wipf D."/>
            <person name="Wolf P.G."/>
            <person name="Yang L."/>
            <person name="Zimmer A.D."/>
            <person name="Zhu Q."/>
            <person name="Mitros T."/>
            <person name="Hellsten U."/>
            <person name="Loque D."/>
            <person name="Otillar R."/>
            <person name="Salamov A."/>
            <person name="Schmutz J."/>
            <person name="Shapiro H."/>
            <person name="Lindquist E."/>
            <person name="Lucas S."/>
            <person name="Rokhsar D."/>
            <person name="Grigoriev I.V."/>
        </authorList>
    </citation>
    <scope>NUCLEOTIDE SEQUENCE [LARGE SCALE GENOMIC DNA]</scope>
</reference>
<gene>
    <name evidence="2" type="ORF">SELMODRAFT_422420</name>
</gene>
<dbReference type="Proteomes" id="UP000001514">
    <property type="component" value="Unassembled WGS sequence"/>
</dbReference>
<accession>D8SIC0</accession>
<dbReference type="EMBL" id="GL377621">
    <property type="protein sequence ID" value="EFJ15844.1"/>
    <property type="molecule type" value="Genomic_DNA"/>
</dbReference>
<proteinExistence type="predicted"/>
<evidence type="ECO:0000313" key="3">
    <source>
        <dbReference type="Proteomes" id="UP000001514"/>
    </source>
</evidence>
<dbReference type="InParanoid" id="D8SIC0"/>
<keyword evidence="3" id="KW-1185">Reference proteome</keyword>
<dbReference type="AlphaFoldDB" id="D8SIC0"/>
<name>D8SIC0_SELML</name>
<dbReference type="HOGENOM" id="CLU_1191620_0_0_1"/>
<sequence>MQCYWIDLQAMLLLGFKLWKHSAKLSSTRPCSSYPSEMKISPPQCCCLERNLPPLGAAPSETRDRAYTLVTSITDNPSVAIAKSQKQCYDESETDHGAFQTCTSISAIATGKIIHEGLRFNASQPTPVLAPPGHRHRVQKQADLGASRKPFCIAPSPENVACTRSMSSTTSTRKNRPGNSSVKGWPFRGTSVHHLIALAEVAHRPEHVFGPKVALSGRKNCSSHAVPRAAACP</sequence>
<feature type="region of interest" description="Disordered" evidence="1">
    <location>
        <begin position="163"/>
        <end position="185"/>
    </location>
</feature>
<protein>
    <submittedName>
        <fullName evidence="2">Uncharacterized protein</fullName>
    </submittedName>
</protein>
<dbReference type="Gramene" id="EFJ15844">
    <property type="protein sequence ID" value="EFJ15844"/>
    <property type="gene ID" value="SELMODRAFT_422420"/>
</dbReference>
<organism evidence="3">
    <name type="scientific">Selaginella moellendorffii</name>
    <name type="common">Spikemoss</name>
    <dbReference type="NCBI Taxonomy" id="88036"/>
    <lineage>
        <taxon>Eukaryota</taxon>
        <taxon>Viridiplantae</taxon>
        <taxon>Streptophyta</taxon>
        <taxon>Embryophyta</taxon>
        <taxon>Tracheophyta</taxon>
        <taxon>Lycopodiopsida</taxon>
        <taxon>Selaginellales</taxon>
        <taxon>Selaginellaceae</taxon>
        <taxon>Selaginella</taxon>
    </lineage>
</organism>